<sequence length="83" mass="8999">MIGLGLLTYGLSFMVDTFPTLDRLTSFATLSFVSFGAALLILTDGIHRAKSGRRVGWNSITLAFALLLTIYNLAVWMIGEVAS</sequence>
<proteinExistence type="predicted"/>
<feature type="transmembrane region" description="Helical" evidence="1">
    <location>
        <begin position="24"/>
        <end position="43"/>
    </location>
</feature>
<keyword evidence="1" id="KW-1133">Transmembrane helix</keyword>
<organism evidence="2 3">
    <name type="scientific">Exiguobacterium mexicanum</name>
    <dbReference type="NCBI Taxonomy" id="340146"/>
    <lineage>
        <taxon>Bacteria</taxon>
        <taxon>Bacillati</taxon>
        <taxon>Bacillota</taxon>
        <taxon>Bacilli</taxon>
        <taxon>Bacillales</taxon>
        <taxon>Bacillales Family XII. Incertae Sedis</taxon>
        <taxon>Exiguobacterium</taxon>
    </lineage>
</organism>
<gene>
    <name evidence="2" type="ORF">QR695_01475</name>
</gene>
<evidence type="ECO:0000256" key="1">
    <source>
        <dbReference type="SAM" id="Phobius"/>
    </source>
</evidence>
<keyword evidence="1" id="KW-0472">Membrane</keyword>
<name>A0ABT7MJU3_9BACL</name>
<accession>A0ABT7MJU3</accession>
<dbReference type="RefSeq" id="WP_286038150.1">
    <property type="nucleotide sequence ID" value="NZ_JASWER010000001.1"/>
</dbReference>
<comment type="caution">
    <text evidence="2">The sequence shown here is derived from an EMBL/GenBank/DDBJ whole genome shotgun (WGS) entry which is preliminary data.</text>
</comment>
<keyword evidence="1" id="KW-0812">Transmembrane</keyword>
<evidence type="ECO:0000313" key="3">
    <source>
        <dbReference type="Proteomes" id="UP001230807"/>
    </source>
</evidence>
<evidence type="ECO:0000313" key="2">
    <source>
        <dbReference type="EMBL" id="MDL5375669.1"/>
    </source>
</evidence>
<reference evidence="2 3" key="1">
    <citation type="submission" date="2023-06" db="EMBL/GenBank/DDBJ databases">
        <title>Influencing factors and mechanism of Cr(VI) reduction by facultative anaerobic Exiguobacterium sp. PY14.</title>
        <authorList>
            <person name="Zou L."/>
        </authorList>
    </citation>
    <scope>NUCLEOTIDE SEQUENCE [LARGE SCALE GENOMIC DNA]</scope>
    <source>
        <strain evidence="2 3">PY14</strain>
    </source>
</reference>
<dbReference type="EMBL" id="JASWER010000001">
    <property type="protein sequence ID" value="MDL5375669.1"/>
    <property type="molecule type" value="Genomic_DNA"/>
</dbReference>
<keyword evidence="3" id="KW-1185">Reference proteome</keyword>
<protein>
    <submittedName>
        <fullName evidence="2">Uncharacterized protein</fullName>
    </submittedName>
</protein>
<feature type="transmembrane region" description="Helical" evidence="1">
    <location>
        <begin position="55"/>
        <end position="78"/>
    </location>
</feature>
<dbReference type="Proteomes" id="UP001230807">
    <property type="component" value="Unassembled WGS sequence"/>
</dbReference>